<dbReference type="PANTHER" id="PTHR42831:SF3">
    <property type="entry name" value="1,2-PHENYLACETYL-COA EPOXIDASE, SUBUNIT D-RELATED"/>
    <property type="match status" value="1"/>
</dbReference>
<protein>
    <submittedName>
        <fullName evidence="3">Phenylacetate-CoA oxygenase subunit PaaJ</fullName>
    </submittedName>
</protein>
<gene>
    <name evidence="3" type="primary">paaJ</name>
    <name evidence="3" type="ORF">GCM10023337_05230</name>
</gene>
<feature type="domain" description="MIP18 family-like" evidence="1">
    <location>
        <begin position="6"/>
        <end position="67"/>
    </location>
</feature>
<dbReference type="Gene3D" id="3.30.300.130">
    <property type="entry name" value="Fe-S cluster assembly (FSCA)"/>
    <property type="match status" value="1"/>
</dbReference>
<keyword evidence="4" id="KW-1185">Reference proteome</keyword>
<evidence type="ECO:0000259" key="2">
    <source>
        <dbReference type="Pfam" id="PF23451"/>
    </source>
</evidence>
<dbReference type="InterPro" id="IPR002744">
    <property type="entry name" value="MIP18-like"/>
</dbReference>
<dbReference type="Pfam" id="PF23451">
    <property type="entry name" value="Zn_ribbon_PaaD"/>
    <property type="match status" value="1"/>
</dbReference>
<dbReference type="NCBIfam" id="TIGR02159">
    <property type="entry name" value="PA_CoA_Oxy4"/>
    <property type="match status" value="1"/>
</dbReference>
<dbReference type="EMBL" id="BAABKD010000002">
    <property type="protein sequence ID" value="GAA5085964.1"/>
    <property type="molecule type" value="Genomic_DNA"/>
</dbReference>
<proteinExistence type="predicted"/>
<reference evidence="4" key="1">
    <citation type="journal article" date="2019" name="Int. J. Syst. Evol. Microbiol.">
        <title>The Global Catalogue of Microorganisms (GCM) 10K type strain sequencing project: providing services to taxonomists for standard genome sequencing and annotation.</title>
        <authorList>
            <consortium name="The Broad Institute Genomics Platform"/>
            <consortium name="The Broad Institute Genome Sequencing Center for Infectious Disease"/>
            <person name="Wu L."/>
            <person name="Ma J."/>
        </authorList>
    </citation>
    <scope>NUCLEOTIDE SEQUENCE [LARGE SCALE GENOMIC DNA]</scope>
    <source>
        <strain evidence="4">JCM 18423</strain>
    </source>
</reference>
<dbReference type="RefSeq" id="WP_260650392.1">
    <property type="nucleotide sequence ID" value="NZ_BAABKD010000002.1"/>
</dbReference>
<dbReference type="Proteomes" id="UP001500227">
    <property type="component" value="Unassembled WGS sequence"/>
</dbReference>
<dbReference type="Pfam" id="PF01883">
    <property type="entry name" value="FeS_assembly_P"/>
    <property type="match status" value="1"/>
</dbReference>
<organism evidence="3 4">
    <name type="scientific">Paenalcaligenes hermetiae</name>
    <dbReference type="NCBI Taxonomy" id="1157987"/>
    <lineage>
        <taxon>Bacteria</taxon>
        <taxon>Pseudomonadati</taxon>
        <taxon>Pseudomonadota</taxon>
        <taxon>Betaproteobacteria</taxon>
        <taxon>Burkholderiales</taxon>
        <taxon>Alcaligenaceae</taxon>
        <taxon>Paenalcaligenes</taxon>
    </lineage>
</organism>
<sequence>MVDANTIMQWLDKVPDPEIPVISLVDLGIVRDIQWQDDTCVVTITPTYSGCPAMYEMEQSIIQTLEQQGVKAQVKTSLSPAWTTDWLSEKGRQALQNYGIAPPKEQSIDISGISRRSGPTVTCPLCHSTQTRVISHFGSTPCKALYRCTQCGEPFDYFKAH</sequence>
<dbReference type="PANTHER" id="PTHR42831">
    <property type="entry name" value="FE-S PROTEIN MATURATION AUXILIARY FACTOR YITW"/>
    <property type="match status" value="1"/>
</dbReference>
<name>A0ABP9LXX6_9BURK</name>
<comment type="caution">
    <text evidence="3">The sequence shown here is derived from an EMBL/GenBank/DDBJ whole genome shotgun (WGS) entry which is preliminary data.</text>
</comment>
<dbReference type="InterPro" id="IPR011883">
    <property type="entry name" value="PaaD-like"/>
</dbReference>
<dbReference type="InterPro" id="IPR056572">
    <property type="entry name" value="Zn_ribbon_PaaD"/>
</dbReference>
<accession>A0ABP9LXX6</accession>
<dbReference type="InterPro" id="IPR034904">
    <property type="entry name" value="FSCA_dom_sf"/>
</dbReference>
<dbReference type="SUPFAM" id="SSF117916">
    <property type="entry name" value="Fe-S cluster assembly (FSCA) domain-like"/>
    <property type="match status" value="1"/>
</dbReference>
<feature type="domain" description="PaaD zinc beta ribbon" evidence="2">
    <location>
        <begin position="116"/>
        <end position="159"/>
    </location>
</feature>
<dbReference type="InterPro" id="IPR052339">
    <property type="entry name" value="Fe-S_Maturation_MIP18"/>
</dbReference>
<evidence type="ECO:0000259" key="1">
    <source>
        <dbReference type="Pfam" id="PF01883"/>
    </source>
</evidence>
<evidence type="ECO:0000313" key="4">
    <source>
        <dbReference type="Proteomes" id="UP001500227"/>
    </source>
</evidence>
<evidence type="ECO:0000313" key="3">
    <source>
        <dbReference type="EMBL" id="GAA5085964.1"/>
    </source>
</evidence>